<dbReference type="InterPro" id="IPR001455">
    <property type="entry name" value="TusA-like"/>
</dbReference>
<dbReference type="RefSeq" id="WP_075864583.1">
    <property type="nucleotide sequence ID" value="NZ_BDJL01000007.1"/>
</dbReference>
<feature type="domain" description="UPF0033" evidence="1">
    <location>
        <begin position="6"/>
        <end position="30"/>
    </location>
</feature>
<protein>
    <recommendedName>
        <fullName evidence="1">UPF0033 domain-containing protein</fullName>
    </recommendedName>
</protein>
<evidence type="ECO:0000313" key="2">
    <source>
        <dbReference type="EMBL" id="GAV24379.1"/>
    </source>
</evidence>
<dbReference type="Proteomes" id="UP000187338">
    <property type="component" value="Unassembled WGS sequence"/>
</dbReference>
<dbReference type="PROSITE" id="PS01148">
    <property type="entry name" value="UPF0033"/>
    <property type="match status" value="1"/>
</dbReference>
<name>A0A1L8CZS7_9THEO</name>
<proteinExistence type="predicted"/>
<dbReference type="InterPro" id="IPR036868">
    <property type="entry name" value="TusA-like_sf"/>
</dbReference>
<dbReference type="STRING" id="661089.ciss_03120"/>
<dbReference type="Gene3D" id="3.30.110.40">
    <property type="entry name" value="TusA-like domain"/>
    <property type="match status" value="1"/>
</dbReference>
<comment type="caution">
    <text evidence="2">The sequence shown here is derived from an EMBL/GenBank/DDBJ whole genome shotgun (WGS) entry which is preliminary data.</text>
</comment>
<dbReference type="AlphaFoldDB" id="A0A1L8CZS7"/>
<evidence type="ECO:0000313" key="3">
    <source>
        <dbReference type="Proteomes" id="UP000187338"/>
    </source>
</evidence>
<dbReference type="OrthoDB" id="9800872at2"/>
<keyword evidence="3" id="KW-1185">Reference proteome</keyword>
<dbReference type="EMBL" id="BDJL01000007">
    <property type="protein sequence ID" value="GAV24379.1"/>
    <property type="molecule type" value="Genomic_DNA"/>
</dbReference>
<dbReference type="CDD" id="cd00291">
    <property type="entry name" value="SirA_YedF_YeeD"/>
    <property type="match status" value="1"/>
</dbReference>
<accession>A0A1L8CZS7</accession>
<dbReference type="SUPFAM" id="SSF64307">
    <property type="entry name" value="SirA-like"/>
    <property type="match status" value="1"/>
</dbReference>
<organism evidence="2 3">
    <name type="scientific">Carboxydothermus islandicus</name>
    <dbReference type="NCBI Taxonomy" id="661089"/>
    <lineage>
        <taxon>Bacteria</taxon>
        <taxon>Bacillati</taxon>
        <taxon>Bacillota</taxon>
        <taxon>Clostridia</taxon>
        <taxon>Thermoanaerobacterales</taxon>
        <taxon>Thermoanaerobacteraceae</taxon>
        <taxon>Carboxydothermus</taxon>
    </lineage>
</organism>
<evidence type="ECO:0000259" key="1">
    <source>
        <dbReference type="PROSITE" id="PS01148"/>
    </source>
</evidence>
<sequence>MNNRFIDCLGEMCPIPVIKAEEEFKKLNPGESFVLETDHSCAPLFIKKQLKKYKCKIKIKEVDFGIWQVTVEKC</sequence>
<reference evidence="3" key="1">
    <citation type="submission" date="2016-12" db="EMBL/GenBank/DDBJ databases">
        <title>Draft Genome Sequences od Carboxydothermus pertinax and islandicus, Hydrogenogenic Carboxydotrophic Bacteria.</title>
        <authorList>
            <person name="Fukuyama Y."/>
            <person name="Ohmae K."/>
            <person name="Yoneda Y."/>
            <person name="Yoshida T."/>
            <person name="Sako Y."/>
        </authorList>
    </citation>
    <scope>NUCLEOTIDE SEQUENCE [LARGE SCALE GENOMIC DNA]</scope>
    <source>
        <strain evidence="3">SET</strain>
    </source>
</reference>
<gene>
    <name evidence="2" type="ORF">ciss_03120</name>
</gene>
<dbReference type="Pfam" id="PF01206">
    <property type="entry name" value="TusA"/>
    <property type="match status" value="1"/>
</dbReference>